<dbReference type="Proteomes" id="UP001293254">
    <property type="component" value="Unassembled WGS sequence"/>
</dbReference>
<comment type="caution">
    <text evidence="2">The sequence shown here is derived from an EMBL/GenBank/DDBJ whole genome shotgun (WGS) entry which is preliminary data.</text>
</comment>
<gene>
    <name evidence="2" type="ORF">Salat_1675000</name>
</gene>
<reference evidence="2" key="1">
    <citation type="submission" date="2020-06" db="EMBL/GenBank/DDBJ databases">
        <authorList>
            <person name="Li T."/>
            <person name="Hu X."/>
            <person name="Zhang T."/>
            <person name="Song X."/>
            <person name="Zhang H."/>
            <person name="Dai N."/>
            <person name="Sheng W."/>
            <person name="Hou X."/>
            <person name="Wei L."/>
        </authorList>
    </citation>
    <scope>NUCLEOTIDE SEQUENCE</scope>
    <source>
        <strain evidence="2">3651</strain>
        <tissue evidence="2">Leaf</tissue>
    </source>
</reference>
<evidence type="ECO:0000313" key="3">
    <source>
        <dbReference type="Proteomes" id="UP001293254"/>
    </source>
</evidence>
<keyword evidence="3" id="KW-1185">Reference proteome</keyword>
<feature type="region of interest" description="Disordered" evidence="1">
    <location>
        <begin position="1"/>
        <end position="20"/>
    </location>
</feature>
<dbReference type="EMBL" id="JACGWO010000006">
    <property type="protein sequence ID" value="KAK4424814.1"/>
    <property type="molecule type" value="Genomic_DNA"/>
</dbReference>
<feature type="region of interest" description="Disordered" evidence="1">
    <location>
        <begin position="110"/>
        <end position="130"/>
    </location>
</feature>
<protein>
    <submittedName>
        <fullName evidence="2">Uncharacterized protein</fullName>
    </submittedName>
</protein>
<reference evidence="2" key="2">
    <citation type="journal article" date="2024" name="Plant">
        <title>Genomic evolution and insights into agronomic trait innovations of Sesamum species.</title>
        <authorList>
            <person name="Miao H."/>
            <person name="Wang L."/>
            <person name="Qu L."/>
            <person name="Liu H."/>
            <person name="Sun Y."/>
            <person name="Le M."/>
            <person name="Wang Q."/>
            <person name="Wei S."/>
            <person name="Zheng Y."/>
            <person name="Lin W."/>
            <person name="Duan Y."/>
            <person name="Cao H."/>
            <person name="Xiong S."/>
            <person name="Wang X."/>
            <person name="Wei L."/>
            <person name="Li C."/>
            <person name="Ma Q."/>
            <person name="Ju M."/>
            <person name="Zhao R."/>
            <person name="Li G."/>
            <person name="Mu C."/>
            <person name="Tian Q."/>
            <person name="Mei H."/>
            <person name="Zhang T."/>
            <person name="Gao T."/>
            <person name="Zhang H."/>
        </authorList>
    </citation>
    <scope>NUCLEOTIDE SEQUENCE</scope>
    <source>
        <strain evidence="2">3651</strain>
    </source>
</reference>
<proteinExistence type="predicted"/>
<feature type="compositionally biased region" description="Low complexity" evidence="1">
    <location>
        <begin position="7"/>
        <end position="17"/>
    </location>
</feature>
<name>A0AAE1Y7J6_9LAMI</name>
<organism evidence="2 3">
    <name type="scientific">Sesamum alatum</name>
    <dbReference type="NCBI Taxonomy" id="300844"/>
    <lineage>
        <taxon>Eukaryota</taxon>
        <taxon>Viridiplantae</taxon>
        <taxon>Streptophyta</taxon>
        <taxon>Embryophyta</taxon>
        <taxon>Tracheophyta</taxon>
        <taxon>Spermatophyta</taxon>
        <taxon>Magnoliopsida</taxon>
        <taxon>eudicotyledons</taxon>
        <taxon>Gunneridae</taxon>
        <taxon>Pentapetalae</taxon>
        <taxon>asterids</taxon>
        <taxon>lamiids</taxon>
        <taxon>Lamiales</taxon>
        <taxon>Pedaliaceae</taxon>
        <taxon>Sesamum</taxon>
    </lineage>
</organism>
<accession>A0AAE1Y7J6</accession>
<sequence>MGDQYHLLMPDPLSSIPLPDPARLTIQIRDNWWLQEPTTDAEPDDHPAPPPPAPSYAARSSRGPRPDASTVDALQRILDQQQQLLDGQTELRDRQTQLQDTVDNMAHILQHPPTHARLVRDSRPLLSPPQ</sequence>
<evidence type="ECO:0000256" key="1">
    <source>
        <dbReference type="SAM" id="MobiDB-lite"/>
    </source>
</evidence>
<feature type="region of interest" description="Disordered" evidence="1">
    <location>
        <begin position="34"/>
        <end position="69"/>
    </location>
</feature>
<dbReference type="AlphaFoldDB" id="A0AAE1Y7J6"/>
<evidence type="ECO:0000313" key="2">
    <source>
        <dbReference type="EMBL" id="KAK4424814.1"/>
    </source>
</evidence>